<evidence type="ECO:0000256" key="1">
    <source>
        <dbReference type="SAM" id="Phobius"/>
    </source>
</evidence>
<keyword evidence="1" id="KW-1133">Transmembrane helix</keyword>
<name>A0A0U9HWW1_9BACT</name>
<feature type="transmembrane region" description="Helical" evidence="1">
    <location>
        <begin position="53"/>
        <end position="78"/>
    </location>
</feature>
<sequence>MLSTKFLNNLKRQVSSEKELSVLKMKRLATGLLLLMLITFILSKNLEKSYPFFKIITAFSEAAMVGALADWFAVTALFRYPVGVKIFRFVPFLGPMIYKHTAIIPNNKDRIGETLGNFIETHFLTPQSIKNKLEQEDLTLRFARWLNKRETTEKITEEFCNFIPQIVSVLDDKEIKRFIKDNIISGIKSLDLPSLLGNILDVLTSKNKHQEIFEYLIKLIRGLFYEYKPEIYRRINEETPWYLEIFGVDETIYNKVVINVENTLDAMLNEPYHEFRIKFNNAVYGLIDKLKNSYEYREKVEKIKEEIILNPILHRYIERVWDDIKEIVYRDIKNPDSKTKSYLFSFFQSLSTKLLEETQIRIKINSWIINAVVHILENNKKAISNLISEQVKKWDTKTMTDLIELQVGKDIQYIRINGTIIGGFIGVLIYLLSLIFS</sequence>
<feature type="transmembrane region" description="Helical" evidence="1">
    <location>
        <begin position="416"/>
        <end position="436"/>
    </location>
</feature>
<dbReference type="SUPFAM" id="SSF48371">
    <property type="entry name" value="ARM repeat"/>
    <property type="match status" value="1"/>
</dbReference>
<dbReference type="STRING" id="86166.TAGGR_325"/>
<dbReference type="AlphaFoldDB" id="A0A0U9HWW1"/>
<keyword evidence="1" id="KW-0472">Membrane</keyword>
<dbReference type="PANTHER" id="PTHR38442:SF1">
    <property type="entry name" value="INNER MEMBRANE PROTEIN"/>
    <property type="match status" value="1"/>
</dbReference>
<evidence type="ECO:0000313" key="3">
    <source>
        <dbReference type="Proteomes" id="UP000054976"/>
    </source>
</evidence>
<dbReference type="PANTHER" id="PTHR38442">
    <property type="entry name" value="INNER MEMBRANE PROTEIN-RELATED"/>
    <property type="match status" value="1"/>
</dbReference>
<comment type="caution">
    <text evidence="2">The sequence shown here is derived from an EMBL/GenBank/DDBJ whole genome shotgun (WGS) entry which is preliminary data.</text>
</comment>
<dbReference type="Pfam" id="PF04286">
    <property type="entry name" value="DUF445"/>
    <property type="match status" value="1"/>
</dbReference>
<proteinExistence type="predicted"/>
<reference evidence="3" key="1">
    <citation type="submission" date="2016-01" db="EMBL/GenBank/DDBJ databases">
        <title>Draft genome sequence of Thermodesulfovibrio aggregans strain TGE-P1.</title>
        <authorList>
            <person name="Sekiguchi Y."/>
            <person name="Ohashi A."/>
            <person name="Matsuura N."/>
            <person name="Tourlousse M.D."/>
        </authorList>
    </citation>
    <scope>NUCLEOTIDE SEQUENCE [LARGE SCALE GENOMIC DNA]</scope>
    <source>
        <strain evidence="3">TGE-P1</strain>
    </source>
</reference>
<keyword evidence="1" id="KW-0812">Transmembrane</keyword>
<organism evidence="2 3">
    <name type="scientific">Thermodesulfovibrio aggregans</name>
    <dbReference type="NCBI Taxonomy" id="86166"/>
    <lineage>
        <taxon>Bacteria</taxon>
        <taxon>Pseudomonadati</taxon>
        <taxon>Nitrospirota</taxon>
        <taxon>Thermodesulfovibrionia</taxon>
        <taxon>Thermodesulfovibrionales</taxon>
        <taxon>Thermodesulfovibrionaceae</taxon>
        <taxon>Thermodesulfovibrio</taxon>
    </lineage>
</organism>
<gene>
    <name evidence="2" type="ORF">TAGGR_325</name>
</gene>
<evidence type="ECO:0000313" key="2">
    <source>
        <dbReference type="EMBL" id="GAQ95553.1"/>
    </source>
</evidence>
<dbReference type="Proteomes" id="UP000054976">
    <property type="component" value="Unassembled WGS sequence"/>
</dbReference>
<dbReference type="EMBL" id="BCNO01000003">
    <property type="protein sequence ID" value="GAQ95553.1"/>
    <property type="molecule type" value="Genomic_DNA"/>
</dbReference>
<dbReference type="GO" id="GO:0005886">
    <property type="term" value="C:plasma membrane"/>
    <property type="evidence" value="ECO:0007669"/>
    <property type="project" value="TreeGrafter"/>
</dbReference>
<keyword evidence="3" id="KW-1185">Reference proteome</keyword>
<protein>
    <submittedName>
        <fullName evidence="2">Uncharacterized membrane-anchored protein YjiN, DUF445 family</fullName>
    </submittedName>
</protein>
<accession>A0A0U9HWW1</accession>
<dbReference type="InterPro" id="IPR007383">
    <property type="entry name" value="DUF445"/>
</dbReference>
<dbReference type="InterPro" id="IPR016024">
    <property type="entry name" value="ARM-type_fold"/>
</dbReference>